<evidence type="ECO:0000313" key="3">
    <source>
        <dbReference type="Proteomes" id="UP001168823"/>
    </source>
</evidence>
<proteinExistence type="predicted"/>
<feature type="non-terminal residue" evidence="2">
    <location>
        <position position="119"/>
    </location>
</feature>
<feature type="region of interest" description="Disordered" evidence="1">
    <location>
        <begin position="27"/>
        <end position="81"/>
    </location>
</feature>
<gene>
    <name evidence="2" type="ORF">Q2100_27730</name>
</gene>
<dbReference type="SUPFAM" id="SSF69047">
    <property type="entry name" value="Hypothetical protein YjbJ"/>
    <property type="match status" value="1"/>
</dbReference>
<keyword evidence="3" id="KW-1185">Reference proteome</keyword>
<reference evidence="2" key="1">
    <citation type="submission" date="2023-07" db="EMBL/GenBank/DDBJ databases">
        <title>Mycolicibacterium sp. nov., a novel bacterial species.</title>
        <authorList>
            <person name="Cao Y."/>
        </authorList>
    </citation>
    <scope>NUCLEOTIDE SEQUENCE</scope>
    <source>
        <strain evidence="2">KC 300</strain>
    </source>
</reference>
<evidence type="ECO:0000256" key="1">
    <source>
        <dbReference type="SAM" id="MobiDB-lite"/>
    </source>
</evidence>
<feature type="compositionally biased region" description="Low complexity" evidence="1">
    <location>
        <begin position="65"/>
        <end position="76"/>
    </location>
</feature>
<name>A0ABT8UP36_9MYCO</name>
<dbReference type="InterPro" id="IPR036629">
    <property type="entry name" value="YjbJ_sf"/>
</dbReference>
<protein>
    <submittedName>
        <fullName evidence="2">CsbD family protein</fullName>
    </submittedName>
</protein>
<dbReference type="EMBL" id="JAUMSQ010000339">
    <property type="protein sequence ID" value="MDO3639562.1"/>
    <property type="molecule type" value="Genomic_DNA"/>
</dbReference>
<comment type="caution">
    <text evidence="2">The sequence shown here is derived from an EMBL/GenBank/DDBJ whole genome shotgun (WGS) entry which is preliminary data.</text>
</comment>
<feature type="compositionally biased region" description="Polar residues" evidence="1">
    <location>
        <begin position="31"/>
        <end position="44"/>
    </location>
</feature>
<organism evidence="2 3">
    <name type="scientific">Mycolicibacterium arseniciresistens</name>
    <dbReference type="NCBI Taxonomy" id="3062257"/>
    <lineage>
        <taxon>Bacteria</taxon>
        <taxon>Bacillati</taxon>
        <taxon>Actinomycetota</taxon>
        <taxon>Actinomycetes</taxon>
        <taxon>Mycobacteriales</taxon>
        <taxon>Mycobacteriaceae</taxon>
        <taxon>Mycolicibacterium</taxon>
    </lineage>
</organism>
<feature type="region of interest" description="Disordered" evidence="1">
    <location>
        <begin position="95"/>
        <end position="119"/>
    </location>
</feature>
<dbReference type="Proteomes" id="UP001168823">
    <property type="component" value="Unassembled WGS sequence"/>
</dbReference>
<feature type="compositionally biased region" description="Low complexity" evidence="1">
    <location>
        <begin position="107"/>
        <end position="119"/>
    </location>
</feature>
<sequence>MSEHEKADQARKGLVDAVKGKAKEIAGAVTGNDSLTAEGQLDQTQAKERREANAQEAVADAKATEAQSEAAEARVAAAEERTTVEAQAQTVENAARQQQLAEKRTAEQAAQAEVARAAA</sequence>
<accession>A0ABT8UP36</accession>
<evidence type="ECO:0000313" key="2">
    <source>
        <dbReference type="EMBL" id="MDO3639562.1"/>
    </source>
</evidence>